<dbReference type="InParanoid" id="A8X8J7"/>
<dbReference type="Proteomes" id="UP000008549">
    <property type="component" value="Unassembled WGS sequence"/>
</dbReference>
<feature type="transmembrane region" description="Helical" evidence="1">
    <location>
        <begin position="115"/>
        <end position="134"/>
    </location>
</feature>
<sequence>MSNPTSSSIPTNHTIFTTPASKKYSVCDAEHSYFYIPPCKSVVQSEKPLTVFVERNAIDGLELEWIKHSPGAAALYVLIAIVTVSFYATCFLLQYGNYAPRSRNNVFDEAFLTRVVIVQWLVLLAILFSGVFLYRRLFMPLYIFLSVMATNGTLVLFVLKVKQLIDEKITISVFPLICLLSLFHFSVDISLNMLGLLLFCAVMHDIVYFYAMHLKLIESRPFRAIDIQSNDTAVPNQYSTIHSSRSSLNKKEPSDIV</sequence>
<dbReference type="HOGENOM" id="CLU_1171548_0_0_1"/>
<evidence type="ECO:0000313" key="3">
    <source>
        <dbReference type="Proteomes" id="UP000008549"/>
    </source>
</evidence>
<keyword evidence="3" id="KW-1185">Reference proteome</keyword>
<evidence type="ECO:0000313" key="4">
    <source>
        <dbReference type="WormBase" id="CBG09653"/>
    </source>
</evidence>
<reference evidence="2 3" key="1">
    <citation type="journal article" date="2003" name="PLoS Biol.">
        <title>The genome sequence of Caenorhabditis briggsae: a platform for comparative genomics.</title>
        <authorList>
            <person name="Stein L.D."/>
            <person name="Bao Z."/>
            <person name="Blasiar D."/>
            <person name="Blumenthal T."/>
            <person name="Brent M.R."/>
            <person name="Chen N."/>
            <person name="Chinwalla A."/>
            <person name="Clarke L."/>
            <person name="Clee C."/>
            <person name="Coghlan A."/>
            <person name="Coulson A."/>
            <person name="D'Eustachio P."/>
            <person name="Fitch D.H."/>
            <person name="Fulton L.A."/>
            <person name="Fulton R.E."/>
            <person name="Griffiths-Jones S."/>
            <person name="Harris T.W."/>
            <person name="Hillier L.W."/>
            <person name="Kamath R."/>
            <person name="Kuwabara P.E."/>
            <person name="Mardis E.R."/>
            <person name="Marra M.A."/>
            <person name="Miner T.L."/>
            <person name="Minx P."/>
            <person name="Mullikin J.C."/>
            <person name="Plumb R.W."/>
            <person name="Rogers J."/>
            <person name="Schein J.E."/>
            <person name="Sohrmann M."/>
            <person name="Spieth J."/>
            <person name="Stajich J.E."/>
            <person name="Wei C."/>
            <person name="Willey D."/>
            <person name="Wilson R.K."/>
            <person name="Durbin R."/>
            <person name="Waterston R.H."/>
        </authorList>
    </citation>
    <scope>NUCLEOTIDE SEQUENCE [LARGE SCALE GENOMIC DNA]</scope>
    <source>
        <strain evidence="2 3">AF16</strain>
    </source>
</reference>
<protein>
    <submittedName>
        <fullName evidence="2">Protein CBG09653</fullName>
    </submittedName>
</protein>
<reference evidence="2 3" key="2">
    <citation type="journal article" date="2011" name="PLoS Genet.">
        <title>Caenorhabditis briggsae recombinant inbred line genotypes reveal inter-strain incompatibility and the evolution of recombination.</title>
        <authorList>
            <person name="Ross J.A."/>
            <person name="Koboldt D.C."/>
            <person name="Staisch J.E."/>
            <person name="Chamberlin H.M."/>
            <person name="Gupta B.P."/>
            <person name="Miller R.D."/>
            <person name="Baird S.E."/>
            <person name="Haag E.S."/>
        </authorList>
    </citation>
    <scope>NUCLEOTIDE SEQUENCE [LARGE SCALE GENOMIC DNA]</scope>
    <source>
        <strain evidence="2 3">AF16</strain>
    </source>
</reference>
<organism evidence="2 3">
    <name type="scientific">Caenorhabditis briggsae</name>
    <dbReference type="NCBI Taxonomy" id="6238"/>
    <lineage>
        <taxon>Eukaryota</taxon>
        <taxon>Metazoa</taxon>
        <taxon>Ecdysozoa</taxon>
        <taxon>Nematoda</taxon>
        <taxon>Chromadorea</taxon>
        <taxon>Rhabditida</taxon>
        <taxon>Rhabditina</taxon>
        <taxon>Rhabditomorpha</taxon>
        <taxon>Rhabditoidea</taxon>
        <taxon>Rhabditidae</taxon>
        <taxon>Peloderinae</taxon>
        <taxon>Caenorhabditis</taxon>
    </lineage>
</organism>
<keyword evidence="1" id="KW-1133">Transmembrane helix</keyword>
<dbReference type="KEGG" id="cbr:CBG_09653"/>
<feature type="transmembrane region" description="Helical" evidence="1">
    <location>
        <begin position="73"/>
        <end position="95"/>
    </location>
</feature>
<dbReference type="OMA" id="EHSYFYI"/>
<dbReference type="CTD" id="8579147"/>
<gene>
    <name evidence="2 4" type="ORF">CBG09653</name>
    <name evidence="2" type="ORF">CBG_09653</name>
</gene>
<name>A8X8J7_CAEBR</name>
<accession>A8X8J7</accession>
<feature type="transmembrane region" description="Helical" evidence="1">
    <location>
        <begin position="193"/>
        <end position="211"/>
    </location>
</feature>
<evidence type="ECO:0000256" key="1">
    <source>
        <dbReference type="SAM" id="Phobius"/>
    </source>
</evidence>
<feature type="transmembrane region" description="Helical" evidence="1">
    <location>
        <begin position="171"/>
        <end position="187"/>
    </location>
</feature>
<keyword evidence="1" id="KW-0472">Membrane</keyword>
<dbReference type="EMBL" id="HE600998">
    <property type="protein sequence ID" value="CAP28958.2"/>
    <property type="molecule type" value="Genomic_DNA"/>
</dbReference>
<dbReference type="GeneID" id="8579147"/>
<dbReference type="WormBase" id="CBG09653">
    <property type="protein sequence ID" value="CBP16549"/>
    <property type="gene ID" value="WBGene00031211"/>
</dbReference>
<dbReference type="AlphaFoldDB" id="A8X8J7"/>
<dbReference type="RefSeq" id="XP_045093989.1">
    <property type="nucleotide sequence ID" value="XM_045237604.1"/>
</dbReference>
<feature type="transmembrane region" description="Helical" evidence="1">
    <location>
        <begin position="140"/>
        <end position="159"/>
    </location>
</feature>
<dbReference type="STRING" id="6238.A8X8J7"/>
<proteinExistence type="predicted"/>
<dbReference type="FunCoup" id="A8X8J7">
    <property type="interactions" value="1216"/>
</dbReference>
<keyword evidence="1" id="KW-0812">Transmembrane</keyword>
<dbReference type="eggNOG" id="ENOG502TG4T">
    <property type="taxonomic scope" value="Eukaryota"/>
</dbReference>
<evidence type="ECO:0000313" key="2">
    <source>
        <dbReference type="EMBL" id="CAP28958.2"/>
    </source>
</evidence>